<feature type="region of interest" description="Disordered" evidence="1">
    <location>
        <begin position="1"/>
        <end position="27"/>
    </location>
</feature>
<sequence>MNSRDDTRAQEDGLGDLPGPDDAGEVPVAFQIDAKPSDDEDFNWIHTMCETVATGVVLEASPGGHRIVAIFQMYRDFIEENLDSVQGPLDPQRFVNWLRAESESRPPTPDQWVDDMFEALDELFVDAVEDQQMQPEEAFEHFDRYVTELVDWFIEERDVDPALFNRGEGNVG</sequence>
<protein>
    <submittedName>
        <fullName evidence="2">Uncharacterized protein</fullName>
    </submittedName>
</protein>
<organism evidence="2 3">
    <name type="scientific">Halobacterium phage ChaoS9</name>
    <dbReference type="NCBI Taxonomy" id="2847105"/>
    <lineage>
        <taxon>Viruses</taxon>
        <taxon>Duplodnaviria</taxon>
        <taxon>Heunggongvirae</taxon>
        <taxon>Uroviricota</taxon>
        <taxon>Caudoviricetes</taxon>
        <taxon>Vertoviridae</taxon>
        <taxon>Chaovirus</taxon>
        <taxon>Chaovirus bigenum</taxon>
        <taxon>Chaovirus ChaoS9</taxon>
    </lineage>
</organism>
<name>A0A481V9I6_9CAUD</name>
<evidence type="ECO:0000313" key="2">
    <source>
        <dbReference type="EMBL" id="QBI90065.1"/>
    </source>
</evidence>
<dbReference type="EMBL" id="MK310226">
    <property type="protein sequence ID" value="QBI90065.1"/>
    <property type="molecule type" value="Genomic_DNA"/>
</dbReference>
<reference evidence="3" key="1">
    <citation type="journal article" date="2019" name="Genes (Basel)">
        <title>Halobacterium salinarum virus ChaoS9, a Novel Halovirus Related to PhiH1 and PhiCh1.</title>
        <authorList>
            <person name="Dyall-Smith M."/>
            <person name="Palm P."/>
            <person name="Wanner G."/>
            <person name="Witte A."/>
            <person name="Oesterhelt D."/>
            <person name="Pfeiffer F."/>
        </authorList>
    </citation>
    <scope>NUCLEOTIDE SEQUENCE [LARGE SCALE GENOMIC DNA]</scope>
</reference>
<proteinExistence type="predicted"/>
<evidence type="ECO:0000313" key="3">
    <source>
        <dbReference type="Proteomes" id="UP000294095"/>
    </source>
</evidence>
<keyword evidence="3" id="KW-1185">Reference proteome</keyword>
<dbReference type="Proteomes" id="UP000294095">
    <property type="component" value="Segment"/>
</dbReference>
<accession>A0A481V9I6</accession>
<gene>
    <name evidence="2" type="ORF">ChaoS9_300</name>
</gene>
<evidence type="ECO:0000256" key="1">
    <source>
        <dbReference type="SAM" id="MobiDB-lite"/>
    </source>
</evidence>
<feature type="compositionally biased region" description="Basic and acidic residues" evidence="1">
    <location>
        <begin position="1"/>
        <end position="11"/>
    </location>
</feature>